<organism evidence="2 3">
    <name type="scientific">Riccia sorocarpa</name>
    <dbReference type="NCBI Taxonomy" id="122646"/>
    <lineage>
        <taxon>Eukaryota</taxon>
        <taxon>Viridiplantae</taxon>
        <taxon>Streptophyta</taxon>
        <taxon>Embryophyta</taxon>
        <taxon>Marchantiophyta</taxon>
        <taxon>Marchantiopsida</taxon>
        <taxon>Marchantiidae</taxon>
        <taxon>Marchantiales</taxon>
        <taxon>Ricciaceae</taxon>
        <taxon>Riccia</taxon>
    </lineage>
</organism>
<gene>
    <name evidence="2" type="ORF">R1sor_012577</name>
</gene>
<sequence length="106" mass="11269">MAPERKGVPGAVGQTAADDARGTDGRREPIHSFIGGRTRDKSVEFRWNPAGLEFGRSGMSMSGGGIVETEGREKRWEGGSGSSKGVHSLHSPLLLSLLFCIGEVPF</sequence>
<evidence type="ECO:0000256" key="1">
    <source>
        <dbReference type="SAM" id="MobiDB-lite"/>
    </source>
</evidence>
<evidence type="ECO:0000313" key="3">
    <source>
        <dbReference type="Proteomes" id="UP001633002"/>
    </source>
</evidence>
<dbReference type="AlphaFoldDB" id="A0ABD3I896"/>
<accession>A0ABD3I896</accession>
<evidence type="ECO:0000313" key="2">
    <source>
        <dbReference type="EMBL" id="KAL3698501.1"/>
    </source>
</evidence>
<dbReference type="EMBL" id="JBJQOH010000002">
    <property type="protein sequence ID" value="KAL3698501.1"/>
    <property type="molecule type" value="Genomic_DNA"/>
</dbReference>
<dbReference type="Proteomes" id="UP001633002">
    <property type="component" value="Unassembled WGS sequence"/>
</dbReference>
<reference evidence="2 3" key="1">
    <citation type="submission" date="2024-09" db="EMBL/GenBank/DDBJ databases">
        <title>Chromosome-scale assembly of Riccia sorocarpa.</title>
        <authorList>
            <person name="Paukszto L."/>
        </authorList>
    </citation>
    <scope>NUCLEOTIDE SEQUENCE [LARGE SCALE GENOMIC DNA]</scope>
    <source>
        <strain evidence="2">LP-2024</strain>
        <tissue evidence="2">Aerial parts of the thallus</tissue>
    </source>
</reference>
<feature type="region of interest" description="Disordered" evidence="1">
    <location>
        <begin position="1"/>
        <end position="35"/>
    </location>
</feature>
<feature type="compositionally biased region" description="Basic and acidic residues" evidence="1">
    <location>
        <begin position="18"/>
        <end position="30"/>
    </location>
</feature>
<protein>
    <submittedName>
        <fullName evidence="2">Uncharacterized protein</fullName>
    </submittedName>
</protein>
<proteinExistence type="predicted"/>
<name>A0ABD3I896_9MARC</name>
<keyword evidence="3" id="KW-1185">Reference proteome</keyword>
<comment type="caution">
    <text evidence="2">The sequence shown here is derived from an EMBL/GenBank/DDBJ whole genome shotgun (WGS) entry which is preliminary data.</text>
</comment>